<organism evidence="2 3">
    <name type="scientific">Tanacetum coccineum</name>
    <dbReference type="NCBI Taxonomy" id="301880"/>
    <lineage>
        <taxon>Eukaryota</taxon>
        <taxon>Viridiplantae</taxon>
        <taxon>Streptophyta</taxon>
        <taxon>Embryophyta</taxon>
        <taxon>Tracheophyta</taxon>
        <taxon>Spermatophyta</taxon>
        <taxon>Magnoliopsida</taxon>
        <taxon>eudicotyledons</taxon>
        <taxon>Gunneridae</taxon>
        <taxon>Pentapetalae</taxon>
        <taxon>asterids</taxon>
        <taxon>campanulids</taxon>
        <taxon>Asterales</taxon>
        <taxon>Asteraceae</taxon>
        <taxon>Asteroideae</taxon>
        <taxon>Anthemideae</taxon>
        <taxon>Anthemidinae</taxon>
        <taxon>Tanacetum</taxon>
    </lineage>
</organism>
<name>A0ABQ5D8I4_9ASTR</name>
<reference evidence="2" key="2">
    <citation type="submission" date="2022-01" db="EMBL/GenBank/DDBJ databases">
        <authorList>
            <person name="Yamashiro T."/>
            <person name="Shiraishi A."/>
            <person name="Satake H."/>
            <person name="Nakayama K."/>
        </authorList>
    </citation>
    <scope>NUCLEOTIDE SEQUENCE</scope>
</reference>
<reference evidence="2" key="1">
    <citation type="journal article" date="2022" name="Int. J. Mol. Sci.">
        <title>Draft Genome of Tanacetum Coccineum: Genomic Comparison of Closely Related Tanacetum-Family Plants.</title>
        <authorList>
            <person name="Yamashiro T."/>
            <person name="Shiraishi A."/>
            <person name="Nakayama K."/>
            <person name="Satake H."/>
        </authorList>
    </citation>
    <scope>NUCLEOTIDE SEQUENCE</scope>
</reference>
<accession>A0ABQ5D8I4</accession>
<feature type="region of interest" description="Disordered" evidence="1">
    <location>
        <begin position="14"/>
        <end position="140"/>
    </location>
</feature>
<protein>
    <submittedName>
        <fullName evidence="2">Uncharacterized protein</fullName>
    </submittedName>
</protein>
<dbReference type="Proteomes" id="UP001151760">
    <property type="component" value="Unassembled WGS sequence"/>
</dbReference>
<gene>
    <name evidence="2" type="ORF">Tco_0925312</name>
</gene>
<proteinExistence type="predicted"/>
<evidence type="ECO:0000256" key="1">
    <source>
        <dbReference type="SAM" id="MobiDB-lite"/>
    </source>
</evidence>
<feature type="compositionally biased region" description="Acidic residues" evidence="1">
    <location>
        <begin position="79"/>
        <end position="133"/>
    </location>
</feature>
<evidence type="ECO:0000313" key="3">
    <source>
        <dbReference type="Proteomes" id="UP001151760"/>
    </source>
</evidence>
<feature type="compositionally biased region" description="Pro residues" evidence="1">
    <location>
        <begin position="193"/>
        <end position="214"/>
    </location>
</feature>
<evidence type="ECO:0000313" key="2">
    <source>
        <dbReference type="EMBL" id="GJT34893.1"/>
    </source>
</evidence>
<dbReference type="EMBL" id="BQNB010015004">
    <property type="protein sequence ID" value="GJT34893.1"/>
    <property type="molecule type" value="Genomic_DNA"/>
</dbReference>
<feature type="compositionally biased region" description="Low complexity" evidence="1">
    <location>
        <begin position="182"/>
        <end position="192"/>
    </location>
</feature>
<sequence length="430" mass="47457">MMQEDPYAYVEAALQASPSPDYVPGPEEPEQAPPLPDFVLGPEYPGYLAPADDEIIAKDHPYADDASPTSDSPGYIAESDLEEDPNEEGDEDPEEDPADYPTDRDDEEEEEESLGDDANDEEEDEDEDEEEEEHPASADFVLSLACRTTTRMSIQAQTPTLFLSEVEIDRLLAIPTPPPSPLTSYSSPLPQISSPPLPASPPLPISPSPLPASPTHPLGYKAAMIRLRAESPSTSHPLPPPLLLPSTDHRADVPKVTLPPQKRLCIVLDPIFEVRESSSAATARPTRGFRVDYGFIATLDADIRCDMDREIGYGITDVLEDPDEIIEDILATDVAELSQRMTDFVTIASHARMTRLMKQEAKVSRVAWARSMDGSDTARSEVRALRSTVLAQQDEIAEFRAADRRRQRQLIDALTLLKSLQTQMAAFQRQ</sequence>
<comment type="caution">
    <text evidence="2">The sequence shown here is derived from an EMBL/GenBank/DDBJ whole genome shotgun (WGS) entry which is preliminary data.</text>
</comment>
<keyword evidence="3" id="KW-1185">Reference proteome</keyword>
<feature type="region of interest" description="Disordered" evidence="1">
    <location>
        <begin position="179"/>
        <end position="216"/>
    </location>
</feature>